<gene>
    <name evidence="1" type="ORF">ACFOZ4_34515</name>
</gene>
<protein>
    <submittedName>
        <fullName evidence="1">Uncharacterized protein</fullName>
    </submittedName>
</protein>
<keyword evidence="2" id="KW-1185">Reference proteome</keyword>
<accession>A0ABV8LZM0</accession>
<dbReference type="EMBL" id="JBHSAY010000024">
    <property type="protein sequence ID" value="MFC4135753.1"/>
    <property type="molecule type" value="Genomic_DNA"/>
</dbReference>
<evidence type="ECO:0000313" key="1">
    <source>
        <dbReference type="EMBL" id="MFC4135753.1"/>
    </source>
</evidence>
<comment type="caution">
    <text evidence="1">The sequence shown here is derived from an EMBL/GenBank/DDBJ whole genome shotgun (WGS) entry which is preliminary data.</text>
</comment>
<dbReference type="RefSeq" id="WP_253760733.1">
    <property type="nucleotide sequence ID" value="NZ_JAMZDZ010000001.1"/>
</dbReference>
<sequence length="123" mass="13832">MVGHCPSDPDWIGYFDAAEYCTQAGSCYLDLRKSETADQWFAQALKAMPADKGCDRATHLLRRAETAVRSGIFLAAGTFAWEAKPLMKTARAARNDGRLRDLQWSLRRRGPRGRELTNRLSRG</sequence>
<evidence type="ECO:0000313" key="2">
    <source>
        <dbReference type="Proteomes" id="UP001595816"/>
    </source>
</evidence>
<name>A0ABV8LZM0_9ACTN</name>
<organism evidence="1 2">
    <name type="scientific">Hamadaea flava</name>
    <dbReference type="NCBI Taxonomy" id="1742688"/>
    <lineage>
        <taxon>Bacteria</taxon>
        <taxon>Bacillati</taxon>
        <taxon>Actinomycetota</taxon>
        <taxon>Actinomycetes</taxon>
        <taxon>Micromonosporales</taxon>
        <taxon>Micromonosporaceae</taxon>
        <taxon>Hamadaea</taxon>
    </lineage>
</organism>
<reference evidence="2" key="1">
    <citation type="journal article" date="2019" name="Int. J. Syst. Evol. Microbiol.">
        <title>The Global Catalogue of Microorganisms (GCM) 10K type strain sequencing project: providing services to taxonomists for standard genome sequencing and annotation.</title>
        <authorList>
            <consortium name="The Broad Institute Genomics Platform"/>
            <consortium name="The Broad Institute Genome Sequencing Center for Infectious Disease"/>
            <person name="Wu L."/>
            <person name="Ma J."/>
        </authorList>
    </citation>
    <scope>NUCLEOTIDE SEQUENCE [LARGE SCALE GENOMIC DNA]</scope>
    <source>
        <strain evidence="2">CGMCC 4.7289</strain>
    </source>
</reference>
<proteinExistence type="predicted"/>
<dbReference type="Proteomes" id="UP001595816">
    <property type="component" value="Unassembled WGS sequence"/>
</dbReference>